<proteinExistence type="predicted"/>
<protein>
    <submittedName>
        <fullName evidence="2">Uncharacterized protein</fullName>
    </submittedName>
</protein>
<keyword evidence="3" id="KW-1185">Reference proteome</keyword>
<feature type="compositionally biased region" description="Basic and acidic residues" evidence="1">
    <location>
        <begin position="1"/>
        <end position="14"/>
    </location>
</feature>
<organism evidence="2 3">
    <name type="scientific">Pseudonocardia adelaidensis</name>
    <dbReference type="NCBI Taxonomy" id="648754"/>
    <lineage>
        <taxon>Bacteria</taxon>
        <taxon>Bacillati</taxon>
        <taxon>Actinomycetota</taxon>
        <taxon>Actinomycetes</taxon>
        <taxon>Pseudonocardiales</taxon>
        <taxon>Pseudonocardiaceae</taxon>
        <taxon>Pseudonocardia</taxon>
    </lineage>
</organism>
<dbReference type="RefSeq" id="WP_345609841.1">
    <property type="nucleotide sequence ID" value="NZ_BAABJO010000029.1"/>
</dbReference>
<gene>
    <name evidence="2" type="ORF">GCM10023320_61790</name>
</gene>
<sequence>MERGSAKHGPREDEALADQVSGELGPGGSNREEWAAAEPPADDDPPERTDGDDTER</sequence>
<reference evidence="3" key="1">
    <citation type="journal article" date="2019" name="Int. J. Syst. Evol. Microbiol.">
        <title>The Global Catalogue of Microorganisms (GCM) 10K type strain sequencing project: providing services to taxonomists for standard genome sequencing and annotation.</title>
        <authorList>
            <consortium name="The Broad Institute Genomics Platform"/>
            <consortium name="The Broad Institute Genome Sequencing Center for Infectious Disease"/>
            <person name="Wu L."/>
            <person name="Ma J."/>
        </authorList>
    </citation>
    <scope>NUCLEOTIDE SEQUENCE [LARGE SCALE GENOMIC DNA]</scope>
    <source>
        <strain evidence="3">JCM 18302</strain>
    </source>
</reference>
<name>A0ABP9NUM4_9PSEU</name>
<evidence type="ECO:0000256" key="1">
    <source>
        <dbReference type="SAM" id="MobiDB-lite"/>
    </source>
</evidence>
<feature type="compositionally biased region" description="Basic and acidic residues" evidence="1">
    <location>
        <begin position="46"/>
        <end position="56"/>
    </location>
</feature>
<feature type="region of interest" description="Disordered" evidence="1">
    <location>
        <begin position="1"/>
        <end position="56"/>
    </location>
</feature>
<dbReference type="EMBL" id="BAABJO010000029">
    <property type="protein sequence ID" value="GAA5134262.1"/>
    <property type="molecule type" value="Genomic_DNA"/>
</dbReference>
<evidence type="ECO:0000313" key="2">
    <source>
        <dbReference type="EMBL" id="GAA5134262.1"/>
    </source>
</evidence>
<dbReference type="Proteomes" id="UP001500804">
    <property type="component" value="Unassembled WGS sequence"/>
</dbReference>
<comment type="caution">
    <text evidence="2">The sequence shown here is derived from an EMBL/GenBank/DDBJ whole genome shotgun (WGS) entry which is preliminary data.</text>
</comment>
<evidence type="ECO:0000313" key="3">
    <source>
        <dbReference type="Proteomes" id="UP001500804"/>
    </source>
</evidence>
<accession>A0ABP9NUM4</accession>